<dbReference type="InterPro" id="IPR016040">
    <property type="entry name" value="NAD(P)-bd_dom"/>
</dbReference>
<dbReference type="RefSeq" id="WP_091101279.1">
    <property type="nucleotide sequence ID" value="NZ_FOBF01000007.1"/>
</dbReference>
<dbReference type="Pfam" id="PF13460">
    <property type="entry name" value="NAD_binding_10"/>
    <property type="match status" value="1"/>
</dbReference>
<proteinExistence type="predicted"/>
<dbReference type="Gene3D" id="3.40.50.720">
    <property type="entry name" value="NAD(P)-binding Rossmann-like Domain"/>
    <property type="match status" value="1"/>
</dbReference>
<dbReference type="AlphaFoldDB" id="A0A1H7T1I6"/>
<dbReference type="GO" id="GO:0044877">
    <property type="term" value="F:protein-containing complex binding"/>
    <property type="evidence" value="ECO:0007669"/>
    <property type="project" value="TreeGrafter"/>
</dbReference>
<dbReference type="EMBL" id="FOBF01000007">
    <property type="protein sequence ID" value="SEL78731.1"/>
    <property type="molecule type" value="Genomic_DNA"/>
</dbReference>
<keyword evidence="3" id="KW-1185">Reference proteome</keyword>
<evidence type="ECO:0000313" key="3">
    <source>
        <dbReference type="Proteomes" id="UP000198953"/>
    </source>
</evidence>
<dbReference type="SUPFAM" id="SSF51735">
    <property type="entry name" value="NAD(P)-binding Rossmann-fold domains"/>
    <property type="match status" value="1"/>
</dbReference>
<dbReference type="InterPro" id="IPR036291">
    <property type="entry name" value="NAD(P)-bd_dom_sf"/>
</dbReference>
<dbReference type="PANTHER" id="PTHR12126:SF11">
    <property type="entry name" value="NADH DEHYDROGENASE [UBIQUINONE] 1 ALPHA SUBCOMPLEX SUBUNIT 9, MITOCHONDRIAL"/>
    <property type="match status" value="1"/>
</dbReference>
<reference evidence="2 3" key="1">
    <citation type="submission" date="2016-10" db="EMBL/GenBank/DDBJ databases">
        <authorList>
            <person name="de Groot N.N."/>
        </authorList>
    </citation>
    <scope>NUCLEOTIDE SEQUENCE [LARGE SCALE GENOMIC DNA]</scope>
    <source>
        <strain evidence="2 3">DSM 43357</strain>
    </source>
</reference>
<dbReference type="PANTHER" id="PTHR12126">
    <property type="entry name" value="NADH-UBIQUINONE OXIDOREDUCTASE 39 KDA SUBUNIT-RELATED"/>
    <property type="match status" value="1"/>
</dbReference>
<gene>
    <name evidence="2" type="ORF">SAMN05660976_03313</name>
</gene>
<evidence type="ECO:0000259" key="1">
    <source>
        <dbReference type="Pfam" id="PF13460"/>
    </source>
</evidence>
<accession>A0A1H7T1I6</accession>
<name>A0A1H7T1I6_9ACTN</name>
<dbReference type="OrthoDB" id="9771302at2"/>
<evidence type="ECO:0000313" key="2">
    <source>
        <dbReference type="EMBL" id="SEL78731.1"/>
    </source>
</evidence>
<feature type="domain" description="NAD(P)-binding" evidence="1">
    <location>
        <begin position="7"/>
        <end position="154"/>
    </location>
</feature>
<organism evidence="2 3">
    <name type="scientific">Nonomuraea pusilla</name>
    <dbReference type="NCBI Taxonomy" id="46177"/>
    <lineage>
        <taxon>Bacteria</taxon>
        <taxon>Bacillati</taxon>
        <taxon>Actinomycetota</taxon>
        <taxon>Actinomycetes</taxon>
        <taxon>Streptosporangiales</taxon>
        <taxon>Streptosporangiaceae</taxon>
        <taxon>Nonomuraea</taxon>
    </lineage>
</organism>
<dbReference type="InterPro" id="IPR051207">
    <property type="entry name" value="ComplexI_NDUFA9_subunit"/>
</dbReference>
<protein>
    <submittedName>
        <fullName evidence="2">Uncharacterized conserved protein YbjT, contains NAD(P)-binding and DUF2867 domains</fullName>
    </submittedName>
</protein>
<sequence length="250" mass="25775">MRIAVAGATGMVGRYVAEVLEAGGHDVVAMSRSGGVDVVTGDGLDKALAGADCVVDVLNAGTVDQEAATAFFTAATRNLQQAGEHAGVRRLVLLSILGVDRFAGGYLAAKAVQERVALAGPVPARVLRAAQFHEFAAQNLAWGRRGEVSHVPRMRVQPVAAEAVARALADLATGTGRQAGAVTEIAGPREEELVDMAARLAARRGDPVRVEAVEGPSDPDRDLVRGGVLLAGPGTVIAGPTFEEWLDTAS</sequence>
<dbReference type="STRING" id="46177.SAMN05660976_03313"/>
<dbReference type="Proteomes" id="UP000198953">
    <property type="component" value="Unassembled WGS sequence"/>
</dbReference>